<dbReference type="HOGENOM" id="CLU_045011_8_1_9"/>
<dbReference type="SFLD" id="SFLDS00003">
    <property type="entry name" value="Haloacid_Dehalogenase"/>
    <property type="match status" value="1"/>
</dbReference>
<dbReference type="InterPro" id="IPR023198">
    <property type="entry name" value="PGP-like_dom2"/>
</dbReference>
<dbReference type="Gene3D" id="3.40.50.1000">
    <property type="entry name" value="HAD superfamily/HAD-like"/>
    <property type="match status" value="1"/>
</dbReference>
<dbReference type="GO" id="GO:0008253">
    <property type="term" value="F:5'-nucleotidase activity"/>
    <property type="evidence" value="ECO:0007669"/>
    <property type="project" value="InterPro"/>
</dbReference>
<dbReference type="NCBIfam" id="TIGR01549">
    <property type="entry name" value="HAD-SF-IA-v1"/>
    <property type="match status" value="1"/>
</dbReference>
<dbReference type="SUPFAM" id="SSF56784">
    <property type="entry name" value="HAD-like"/>
    <property type="match status" value="1"/>
</dbReference>
<dbReference type="Proteomes" id="UP000018227">
    <property type="component" value="Unassembled WGS sequence"/>
</dbReference>
<name>V2Z3I7_9FIRM</name>
<dbReference type="eggNOG" id="COG1011">
    <property type="taxonomic scope" value="Bacteria"/>
</dbReference>
<dbReference type="STRING" id="592026.GCWU0000282_003330"/>
<dbReference type="InterPro" id="IPR011951">
    <property type="entry name" value="HAD-SF_hydro_IA_YjjG/PynA"/>
</dbReference>
<dbReference type="InterPro" id="IPR023214">
    <property type="entry name" value="HAD_sf"/>
</dbReference>
<protein>
    <submittedName>
        <fullName evidence="1">HAD hydrolase family</fullName>
    </submittedName>
</protein>
<reference evidence="1 2" key="1">
    <citation type="submission" date="2013-06" db="EMBL/GenBank/DDBJ databases">
        <authorList>
            <person name="Weinstock G."/>
            <person name="Sodergren E."/>
            <person name="Clifton S."/>
            <person name="Fulton L."/>
            <person name="Fulton B."/>
            <person name="Courtney L."/>
            <person name="Fronick C."/>
            <person name="Harrison M."/>
            <person name="Strong C."/>
            <person name="Farmer C."/>
            <person name="Delahaunty K."/>
            <person name="Markovic C."/>
            <person name="Hall O."/>
            <person name="Minx P."/>
            <person name="Tomlinson C."/>
            <person name="Mitreva M."/>
            <person name="Nelson J."/>
            <person name="Hou S."/>
            <person name="Wollam A."/>
            <person name="Pepin K.H."/>
            <person name="Johnson M."/>
            <person name="Bhonagiri V."/>
            <person name="Nash W.E."/>
            <person name="Warren W."/>
            <person name="Chinwalla A."/>
            <person name="Mardis E.R."/>
            <person name="Wilson R.K."/>
        </authorList>
    </citation>
    <scope>NUCLEOTIDE SEQUENCE [LARGE SCALE GENOMIC DNA]</scope>
    <source>
        <strain evidence="1 2">ATCC 51271</strain>
    </source>
</reference>
<dbReference type="InterPro" id="IPR052550">
    <property type="entry name" value="Pyrimidine_5'-ntase_YjjG"/>
</dbReference>
<dbReference type="PANTHER" id="PTHR47478">
    <property type="match status" value="1"/>
</dbReference>
<comment type="caution">
    <text evidence="1">The sequence shown here is derived from an EMBL/GenBank/DDBJ whole genome shotgun (WGS) entry which is preliminary data.</text>
</comment>
<dbReference type="InterPro" id="IPR036412">
    <property type="entry name" value="HAD-like_sf"/>
</dbReference>
<gene>
    <name evidence="1" type="ORF">GCWU0000282_003330</name>
</gene>
<dbReference type="AlphaFoldDB" id="V2Z3I7"/>
<dbReference type="PROSITE" id="PS01228">
    <property type="entry name" value="COF_1"/>
    <property type="match status" value="1"/>
</dbReference>
<keyword evidence="2" id="KW-1185">Reference proteome</keyword>
<dbReference type="Gene3D" id="1.10.150.240">
    <property type="entry name" value="Putative phosphatase, domain 2"/>
    <property type="match status" value="1"/>
</dbReference>
<dbReference type="InterPro" id="IPR041492">
    <property type="entry name" value="HAD_2"/>
</dbReference>
<dbReference type="PANTHER" id="PTHR47478:SF1">
    <property type="entry name" value="PYRIMIDINE 5'-NUCLEOTIDASE YJJG"/>
    <property type="match status" value="1"/>
</dbReference>
<sequence>MIKAGKIMSKYKYLLWDIDGTVLNFEEAEKAAIRTLFDKFHLGECSDEMLSHYIKINKKYWKLLECGKMEKERILVERFEEFFAKEGIRTDEVKEFNKEYQLALGDTIVFNDDALEIIKAQKKNCKIIIVTNGTAIAHKKKLERSGLDKIADNIFISELVGFEKPNIHFFEKVIAEAGIEDVSQAVIIGDSLTSDIQGGCNSGIDTCWYNPKGEINDTNLIPTYTIRNLHELETII</sequence>
<proteinExistence type="predicted"/>
<evidence type="ECO:0000313" key="1">
    <source>
        <dbReference type="EMBL" id="ESL01505.1"/>
    </source>
</evidence>
<keyword evidence="1" id="KW-0378">Hydrolase</keyword>
<organism evidence="1 2">
    <name type="scientific">Catonella morbi ATCC 51271</name>
    <dbReference type="NCBI Taxonomy" id="592026"/>
    <lineage>
        <taxon>Bacteria</taxon>
        <taxon>Bacillati</taxon>
        <taxon>Bacillota</taxon>
        <taxon>Clostridia</taxon>
        <taxon>Lachnospirales</taxon>
        <taxon>Lachnospiraceae</taxon>
        <taxon>Catonella</taxon>
    </lineage>
</organism>
<dbReference type="NCBIfam" id="TIGR02254">
    <property type="entry name" value="YjjG_YfnB"/>
    <property type="match status" value="1"/>
</dbReference>
<dbReference type="EMBL" id="ACIL03000024">
    <property type="protein sequence ID" value="ESL01505.1"/>
    <property type="molecule type" value="Genomic_DNA"/>
</dbReference>
<dbReference type="Pfam" id="PF13419">
    <property type="entry name" value="HAD_2"/>
    <property type="match status" value="1"/>
</dbReference>
<dbReference type="SFLD" id="SFLDG01129">
    <property type="entry name" value="C1.5:_HAD__Beta-PGM__Phosphata"/>
    <property type="match status" value="1"/>
</dbReference>
<accession>V2Z3I7</accession>
<dbReference type="InterPro" id="IPR006439">
    <property type="entry name" value="HAD-SF_hydro_IA"/>
</dbReference>
<evidence type="ECO:0000313" key="2">
    <source>
        <dbReference type="Proteomes" id="UP000018227"/>
    </source>
</evidence>